<keyword evidence="3" id="KW-1185">Reference proteome</keyword>
<accession>A0A178MWE5</accession>
<protein>
    <recommendedName>
        <fullName evidence="1">Spore protein YkvP/CgeB glycosyl transferase-like domain-containing protein</fullName>
    </recommendedName>
</protein>
<evidence type="ECO:0000313" key="3">
    <source>
        <dbReference type="Proteomes" id="UP000078428"/>
    </source>
</evidence>
<proteinExistence type="predicted"/>
<dbReference type="EMBL" id="LWQT01000028">
    <property type="protein sequence ID" value="OAN54578.1"/>
    <property type="molecule type" value="Genomic_DNA"/>
</dbReference>
<evidence type="ECO:0000259" key="1">
    <source>
        <dbReference type="Pfam" id="PF13524"/>
    </source>
</evidence>
<reference evidence="2 3" key="1">
    <citation type="submission" date="2016-04" db="EMBL/GenBank/DDBJ databases">
        <title>Draft genome sequence of freshwater magnetotactic bacteria Magnetospirillum marisnigri SP-1 and Magnetospirillum moscoviense BB-1.</title>
        <authorList>
            <person name="Koziaeva V."/>
            <person name="Dziuba M.V."/>
            <person name="Ivanov T.M."/>
            <person name="Kuznetsov B."/>
            <person name="Grouzdev D.S."/>
        </authorList>
    </citation>
    <scope>NUCLEOTIDE SEQUENCE [LARGE SCALE GENOMIC DNA]</scope>
    <source>
        <strain evidence="2 3">SP-1</strain>
    </source>
</reference>
<feature type="domain" description="Spore protein YkvP/CgeB glycosyl transferase-like" evidence="1">
    <location>
        <begin position="389"/>
        <end position="485"/>
    </location>
</feature>
<dbReference type="InterPro" id="IPR055259">
    <property type="entry name" value="YkvP/CgeB_Glyco_trans-like"/>
</dbReference>
<name>A0A178MWE5_9PROT</name>
<sequence length="497" mass="55660">MVVDGVLARVIALDDSKNYSEMLDWVKASGLGPDQQQTLFWKVFETQRMAASYTVVVAVIEMGGDSPAMRMVEFVGSLMFSNGRRCASALAELRRQLPPESTARDQLRNAMEPMVAFATMNLFKADRLDDVLSLLDAWKLVSPGMDAAFGSASCRRRTPVRPIEFCGPRSPGMARRAVVAARKYLYFIRPGSREHDIGPRLVTAMRAYGWTTDFVPMRTMTPGRELDEEYRKIADLCRARSADVLVLDEFFADGSTRNCVEVVKALKRDMPALKVVVAYYDPWALSAEAIIRAAGLVDCIWNLFPASPLYRDAALAAKVFEGPYPMGGAVGAPDVPLTGGIEFIGAIQLYNWHRAFWIAAARRDGLPIETRLSTHADDGLDVMESYRAYMRRLELAGCCLNFSMRLNETRILTGRAFETIHAGALLVQEETDDISFYFTAGEHYLSFANYAELREIASFIARNPAEAESIRRRGFQFARDRYSDDKIMGYLDKHLFG</sequence>
<dbReference type="RefSeq" id="WP_068489509.1">
    <property type="nucleotide sequence ID" value="NZ_LWQT01000028.1"/>
</dbReference>
<dbReference type="STRING" id="1285242.A6A04_11665"/>
<dbReference type="Pfam" id="PF13524">
    <property type="entry name" value="Glyco_trans_1_2"/>
    <property type="match status" value="1"/>
</dbReference>
<organism evidence="2 3">
    <name type="scientific">Paramagnetospirillum marisnigri</name>
    <dbReference type="NCBI Taxonomy" id="1285242"/>
    <lineage>
        <taxon>Bacteria</taxon>
        <taxon>Pseudomonadati</taxon>
        <taxon>Pseudomonadota</taxon>
        <taxon>Alphaproteobacteria</taxon>
        <taxon>Rhodospirillales</taxon>
        <taxon>Magnetospirillaceae</taxon>
        <taxon>Paramagnetospirillum</taxon>
    </lineage>
</organism>
<dbReference type="Proteomes" id="UP000078428">
    <property type="component" value="Unassembled WGS sequence"/>
</dbReference>
<dbReference type="AlphaFoldDB" id="A0A178MWE5"/>
<comment type="caution">
    <text evidence="2">The sequence shown here is derived from an EMBL/GenBank/DDBJ whole genome shotgun (WGS) entry which is preliminary data.</text>
</comment>
<gene>
    <name evidence="2" type="ORF">A6A04_11665</name>
</gene>
<evidence type="ECO:0000313" key="2">
    <source>
        <dbReference type="EMBL" id="OAN54578.1"/>
    </source>
</evidence>